<feature type="repeat" description="TPR" evidence="1">
    <location>
        <begin position="277"/>
        <end position="310"/>
    </location>
</feature>
<accession>A0ABW5NAX8</accession>
<reference evidence="5" key="1">
    <citation type="journal article" date="2019" name="Int. J. Syst. Evol. Microbiol.">
        <title>The Global Catalogue of Microorganisms (GCM) 10K type strain sequencing project: providing services to taxonomists for standard genome sequencing and annotation.</title>
        <authorList>
            <consortium name="The Broad Institute Genomics Platform"/>
            <consortium name="The Broad Institute Genome Sequencing Center for Infectious Disease"/>
            <person name="Wu L."/>
            <person name="Ma J."/>
        </authorList>
    </citation>
    <scope>NUCLEOTIDE SEQUENCE [LARGE SCALE GENOMIC DNA]</scope>
    <source>
        <strain evidence="5">KCTC 42423</strain>
    </source>
</reference>
<feature type="domain" description="Signal transduction histidine kinase internal region" evidence="3">
    <location>
        <begin position="432"/>
        <end position="511"/>
    </location>
</feature>
<keyword evidence="5" id="KW-1185">Reference proteome</keyword>
<evidence type="ECO:0000256" key="2">
    <source>
        <dbReference type="SAM" id="Phobius"/>
    </source>
</evidence>
<dbReference type="PANTHER" id="PTHR34220:SF7">
    <property type="entry name" value="SENSOR HISTIDINE KINASE YPDA"/>
    <property type="match status" value="1"/>
</dbReference>
<keyword evidence="2" id="KW-1133">Transmembrane helix</keyword>
<dbReference type="InterPro" id="IPR050640">
    <property type="entry name" value="Bact_2-comp_sensor_kinase"/>
</dbReference>
<feature type="transmembrane region" description="Helical" evidence="2">
    <location>
        <begin position="394"/>
        <end position="412"/>
    </location>
</feature>
<evidence type="ECO:0000313" key="4">
    <source>
        <dbReference type="EMBL" id="MFD2592034.1"/>
    </source>
</evidence>
<dbReference type="Gene3D" id="1.25.40.10">
    <property type="entry name" value="Tetratricopeptide repeat domain"/>
    <property type="match status" value="2"/>
</dbReference>
<dbReference type="PROSITE" id="PS50005">
    <property type="entry name" value="TPR"/>
    <property type="match status" value="1"/>
</dbReference>
<dbReference type="GO" id="GO:0016301">
    <property type="term" value="F:kinase activity"/>
    <property type="evidence" value="ECO:0007669"/>
    <property type="project" value="UniProtKB-KW"/>
</dbReference>
<keyword evidence="4" id="KW-0808">Transferase</keyword>
<evidence type="ECO:0000259" key="3">
    <source>
        <dbReference type="Pfam" id="PF06580"/>
    </source>
</evidence>
<dbReference type="InterPro" id="IPR019734">
    <property type="entry name" value="TPR_rpt"/>
</dbReference>
<dbReference type="Gene3D" id="3.30.565.10">
    <property type="entry name" value="Histidine kinase-like ATPase, C-terminal domain"/>
    <property type="match status" value="1"/>
</dbReference>
<keyword evidence="4" id="KW-0418">Kinase</keyword>
<keyword evidence="2" id="KW-0812">Transmembrane</keyword>
<dbReference type="InterPro" id="IPR010559">
    <property type="entry name" value="Sig_transdc_His_kin_internal"/>
</dbReference>
<gene>
    <name evidence="4" type="ORF">ACFSTE_14440</name>
</gene>
<keyword evidence="2" id="KW-0472">Membrane</keyword>
<comment type="caution">
    <text evidence="4">The sequence shown here is derived from an EMBL/GenBank/DDBJ whole genome shotgun (WGS) entry which is preliminary data.</text>
</comment>
<dbReference type="EMBL" id="JBHULX010000030">
    <property type="protein sequence ID" value="MFD2592034.1"/>
    <property type="molecule type" value="Genomic_DNA"/>
</dbReference>
<organism evidence="4 5">
    <name type="scientific">Aquimarina hainanensis</name>
    <dbReference type="NCBI Taxonomy" id="1578017"/>
    <lineage>
        <taxon>Bacteria</taxon>
        <taxon>Pseudomonadati</taxon>
        <taxon>Bacteroidota</taxon>
        <taxon>Flavobacteriia</taxon>
        <taxon>Flavobacteriales</taxon>
        <taxon>Flavobacteriaceae</taxon>
        <taxon>Aquimarina</taxon>
    </lineage>
</organism>
<dbReference type="InterPro" id="IPR011990">
    <property type="entry name" value="TPR-like_helical_dom_sf"/>
</dbReference>
<dbReference type="PANTHER" id="PTHR34220">
    <property type="entry name" value="SENSOR HISTIDINE KINASE YPDA"/>
    <property type="match status" value="1"/>
</dbReference>
<dbReference type="Proteomes" id="UP001597459">
    <property type="component" value="Unassembled WGS sequence"/>
</dbReference>
<dbReference type="SUPFAM" id="SSF55874">
    <property type="entry name" value="ATPase domain of HSP90 chaperone/DNA topoisomerase II/histidine kinase"/>
    <property type="match status" value="1"/>
</dbReference>
<dbReference type="InterPro" id="IPR036890">
    <property type="entry name" value="HATPase_C_sf"/>
</dbReference>
<evidence type="ECO:0000256" key="1">
    <source>
        <dbReference type="PROSITE-ProRule" id="PRU00339"/>
    </source>
</evidence>
<dbReference type="SMART" id="SM00028">
    <property type="entry name" value="TPR"/>
    <property type="match status" value="5"/>
</dbReference>
<sequence>MTLKLLLFKILLFYFPNTYSLQEDPSKQCLERENSADSIQHFYKQALTSEANHDYEKTAYYLKRGLELSEKENYFNGIKTFGHRLEYIYRARLSNYEKAEKLNNHLLQICKKRGDTTCYIIRLVNYGGKEVQKNNYIKALQFYNKALELAKKINDSLLQSDIHVSKGILFQDIGSFDEAKKEHLKSLKLTRPTDSTYRKTAYINLSYAQNDALSDSSLYYLQKASVFCSDPSKKNCYTLYNNIAWYYVKKNKPHKALEIIKTYIDFDKIELYRNDYAAILHTMGTIYQQVADYSQSISFYIKALSYYKKTGNAERVIMTLEDMAISFKKAGQEDQLLPYLKDYQYYYPLLYSSKLKKELAAIEFNNLLKEKEEEISSLTFKNHQMEASVTKTRLSIYTLLGIIVVIIGIIGYRNHITRVKFYQLNNSLAVSRLQSLRTIMNPHFLFNSFSALQNFILKKEHLKANEYMTQLSGLIRNVLSNSHSVYSDFEKEIAIIKSYIGIENGRLEEKIKVVYHIDENLKGSKLTIPSMIIQPYVENAIIHGLLPSNQEKKLTIRLVLNEKEVICIIKDNGVGRQYNEKRKHQGLSIATRNISERLAILTQLGYQNTTVSTKDLFTKEGKPKGTSVKIILPIITTSNYER</sequence>
<name>A0ABW5NAX8_9FLAO</name>
<protein>
    <submittedName>
        <fullName evidence="4">Histidine kinase</fullName>
    </submittedName>
</protein>
<dbReference type="RefSeq" id="WP_378253526.1">
    <property type="nucleotide sequence ID" value="NZ_JBHSJV010000001.1"/>
</dbReference>
<dbReference type="SUPFAM" id="SSF48452">
    <property type="entry name" value="TPR-like"/>
    <property type="match status" value="2"/>
</dbReference>
<dbReference type="Pfam" id="PF13181">
    <property type="entry name" value="TPR_8"/>
    <property type="match status" value="1"/>
</dbReference>
<dbReference type="Pfam" id="PF06580">
    <property type="entry name" value="His_kinase"/>
    <property type="match status" value="1"/>
</dbReference>
<proteinExistence type="predicted"/>
<keyword evidence="1" id="KW-0802">TPR repeat</keyword>
<evidence type="ECO:0000313" key="5">
    <source>
        <dbReference type="Proteomes" id="UP001597459"/>
    </source>
</evidence>